<evidence type="ECO:0000313" key="1">
    <source>
        <dbReference type="EMBL" id="SFN41705.1"/>
    </source>
</evidence>
<keyword evidence="2" id="KW-1185">Reference proteome</keyword>
<gene>
    <name evidence="1" type="ORF">SAMN05421594_2697</name>
</gene>
<dbReference type="AlphaFoldDB" id="A0A1I4YUJ4"/>
<proteinExistence type="predicted"/>
<dbReference type="Proteomes" id="UP000198769">
    <property type="component" value="Unassembled WGS sequence"/>
</dbReference>
<evidence type="ECO:0000313" key="2">
    <source>
        <dbReference type="Proteomes" id="UP000198769"/>
    </source>
</evidence>
<organism evidence="1 2">
    <name type="scientific">Chryseobacterium oleae</name>
    <dbReference type="NCBI Taxonomy" id="491207"/>
    <lineage>
        <taxon>Bacteria</taxon>
        <taxon>Pseudomonadati</taxon>
        <taxon>Bacteroidota</taxon>
        <taxon>Flavobacteriia</taxon>
        <taxon>Flavobacteriales</taxon>
        <taxon>Weeksellaceae</taxon>
        <taxon>Chryseobacterium group</taxon>
        <taxon>Chryseobacterium</taxon>
    </lineage>
</organism>
<name>A0A1I4YUJ4_CHROL</name>
<sequence length="32" mass="3468">MGSIPIIMVNKNELYKNNIASLAENRGMTASS</sequence>
<protein>
    <submittedName>
        <fullName evidence="1">Uncharacterized protein</fullName>
    </submittedName>
</protein>
<dbReference type="EMBL" id="FOVD01000003">
    <property type="protein sequence ID" value="SFN41705.1"/>
    <property type="molecule type" value="Genomic_DNA"/>
</dbReference>
<reference evidence="2" key="1">
    <citation type="submission" date="2016-10" db="EMBL/GenBank/DDBJ databases">
        <authorList>
            <person name="Varghese N."/>
            <person name="Submissions S."/>
        </authorList>
    </citation>
    <scope>NUCLEOTIDE SEQUENCE [LARGE SCALE GENOMIC DNA]</scope>
    <source>
        <strain evidence="2">DSM 25575</strain>
    </source>
</reference>
<accession>A0A1I4YUJ4</accession>